<feature type="domain" description="Glycoside hydrolase family 38 central" evidence="5">
    <location>
        <begin position="289"/>
        <end position="364"/>
    </location>
</feature>
<comment type="caution">
    <text evidence="6">The sequence shown here is derived from an EMBL/GenBank/DDBJ whole genome shotgun (WGS) entry which is preliminary data.</text>
</comment>
<keyword evidence="3 6" id="KW-0378">Hydrolase</keyword>
<comment type="similarity">
    <text evidence="1">Belongs to the glycosyl hydrolase 38 family.</text>
</comment>
<dbReference type="Gene3D" id="2.70.98.30">
    <property type="entry name" value="Golgi alpha-mannosidase II, domain 4"/>
    <property type="match status" value="1"/>
</dbReference>
<evidence type="ECO:0000259" key="5">
    <source>
        <dbReference type="SMART" id="SM00872"/>
    </source>
</evidence>
<dbReference type="InterPro" id="IPR011682">
    <property type="entry name" value="Glyco_hydro_38_C"/>
</dbReference>
<dbReference type="InterPro" id="IPR037094">
    <property type="entry name" value="Glyco_hydro_38_cen_sf"/>
</dbReference>
<dbReference type="SUPFAM" id="SSF74650">
    <property type="entry name" value="Galactose mutarotase-like"/>
    <property type="match status" value="1"/>
</dbReference>
<evidence type="ECO:0000256" key="1">
    <source>
        <dbReference type="ARBA" id="ARBA00009792"/>
    </source>
</evidence>
<dbReference type="Pfam" id="PF01074">
    <property type="entry name" value="Glyco_hydro_38N"/>
    <property type="match status" value="1"/>
</dbReference>
<protein>
    <submittedName>
        <fullName evidence="6">Glycoside hydrolase family 38 C-terminal domain-containing protein</fullName>
    </submittedName>
</protein>
<keyword evidence="2" id="KW-0479">Metal-binding</keyword>
<name>A0ABU5HRZ8_9BACE</name>
<dbReference type="InterPro" id="IPR011330">
    <property type="entry name" value="Glyco_hydro/deAcase_b/a-brl"/>
</dbReference>
<dbReference type="InterPro" id="IPR028995">
    <property type="entry name" value="Glyco_hydro_57/38_cen_sf"/>
</dbReference>
<keyword evidence="7" id="KW-1185">Reference proteome</keyword>
<dbReference type="Proteomes" id="UP001292913">
    <property type="component" value="Unassembled WGS sequence"/>
</dbReference>
<reference evidence="6 7" key="1">
    <citation type="submission" date="2023-04" db="EMBL/GenBank/DDBJ databases">
        <title>Bacteroides pacosi sp. nov., isolated from the fecal material of an alpaca.</title>
        <authorList>
            <person name="Miller S."/>
            <person name="Hendry M."/>
            <person name="King J."/>
            <person name="Sankaranarayanan K."/>
            <person name="Lawson P.A."/>
        </authorList>
    </citation>
    <scope>NUCLEOTIDE SEQUENCE [LARGE SCALE GENOMIC DNA]</scope>
    <source>
        <strain evidence="6 7">A2-P53</strain>
    </source>
</reference>
<dbReference type="SUPFAM" id="SSF88688">
    <property type="entry name" value="Families 57/38 glycoside transferase middle domain"/>
    <property type="match status" value="1"/>
</dbReference>
<evidence type="ECO:0000256" key="4">
    <source>
        <dbReference type="ARBA" id="ARBA00023295"/>
    </source>
</evidence>
<dbReference type="InterPro" id="IPR013780">
    <property type="entry name" value="Glyco_hydro_b"/>
</dbReference>
<dbReference type="GO" id="GO:0016787">
    <property type="term" value="F:hydrolase activity"/>
    <property type="evidence" value="ECO:0007669"/>
    <property type="project" value="UniProtKB-KW"/>
</dbReference>
<sequence length="855" mass="97849">MNKIYIILLTVFLSTNAYSQQAYFVDGYHGGIYGHYPVKWKTQFIVDQLHMHPDWRIGLEIEPETWDTVRVQTPEAYQHFKEVATSQQVEFTNPTYAQPYCYNISGESIIRQFQYGIAKINAHFPEVDFVTYSVEEPCFTSCLPQILKLFGFKYAVLKCPNTCWGGYTAAYGGELVNWVGPDGTSILAVPRYACEELEQKSTWQTTAWGNSDAYLKACRDAGIQHPVGMCFQDAGWKNGPWIGSGKNTKNNSIYMRWRDYIEKISIGKTDDDWHFSQEDMHVNLMWGSQVMQRIAQEVRTSENRIIMAEKMSVMAYLKNKYTCPQADMDEAWRTLMLAQHHDSWIVPYNGLNKQGTWADQIKRWTDSTNAIADGIIGASMQSFDNPIAQQKKVTQQQYIRVFNTLGTERKETMNVLLPSESGYSDLGIYDWKGKEIGCFVESEGEKIRLFFEADIPPFGYSTYCIKKKETGKRAVSGNEQVSKSEKVNEQEYAVENDMYKIVFDLSKGGIIKSLIAKKEGNKEFACKTGEYSLGELRGFFYEENKFHSSTETPGRLTVLRDNTYEKKVKVQGEIASHPFTQIVTFSKGTKRIDFELTIDWKKNVGIGEYKENHWSDNRRAFCDDRFKLNVLFPADLHSPRIYKNAPFDVCESKLDNTFFNSWDQIKHNIILHWVDLAEQEGDYALALLSDHTTSYSHGKDYPLGLTAQYSGGGLWGPDYKITQPLKMKYAIIPHRGKWDKASIADDSDCWNEPLLYSCHSIAALESKSFVDLRNTGYQISTARLESGKIILRLFNAEGNDKLQKIVFDMPLSSVEEVDLNGQCIERKKIKTHAGKSEMTISMPRFGIKTFVLGLN</sequence>
<gene>
    <name evidence="6" type="ORF">QHG74_08010</name>
</gene>
<accession>A0ABU5HRZ8</accession>
<keyword evidence="4" id="KW-0326">Glycosidase</keyword>
<proteinExistence type="inferred from homology"/>
<dbReference type="InterPro" id="IPR011013">
    <property type="entry name" value="Gal_mutarotase_sf_dom"/>
</dbReference>
<dbReference type="InterPro" id="IPR000602">
    <property type="entry name" value="Glyco_hydro_38_N"/>
</dbReference>
<dbReference type="Pfam" id="PF07748">
    <property type="entry name" value="Glyco_hydro_38C"/>
    <property type="match status" value="1"/>
</dbReference>
<organism evidence="6 7">
    <name type="scientific">Bacteroides vicugnae</name>
    <dbReference type="NCBI Taxonomy" id="3037989"/>
    <lineage>
        <taxon>Bacteria</taxon>
        <taxon>Pseudomonadati</taxon>
        <taxon>Bacteroidota</taxon>
        <taxon>Bacteroidia</taxon>
        <taxon>Bacteroidales</taxon>
        <taxon>Bacteroidaceae</taxon>
        <taxon>Bacteroides</taxon>
    </lineage>
</organism>
<dbReference type="SUPFAM" id="SSF88713">
    <property type="entry name" value="Glycoside hydrolase/deacetylase"/>
    <property type="match status" value="1"/>
</dbReference>
<evidence type="ECO:0000313" key="7">
    <source>
        <dbReference type="Proteomes" id="UP001292913"/>
    </source>
</evidence>
<dbReference type="Gene3D" id="3.20.110.10">
    <property type="entry name" value="Glycoside hydrolase 38, N terminal domain"/>
    <property type="match status" value="1"/>
</dbReference>
<dbReference type="Gene3D" id="2.60.40.1180">
    <property type="entry name" value="Golgi alpha-mannosidase II"/>
    <property type="match status" value="1"/>
</dbReference>
<dbReference type="PANTHER" id="PTHR46017">
    <property type="entry name" value="ALPHA-MANNOSIDASE 2C1"/>
    <property type="match status" value="1"/>
</dbReference>
<evidence type="ECO:0000256" key="3">
    <source>
        <dbReference type="ARBA" id="ARBA00022801"/>
    </source>
</evidence>
<dbReference type="EMBL" id="JARZAK010000004">
    <property type="protein sequence ID" value="MDY7257660.1"/>
    <property type="molecule type" value="Genomic_DNA"/>
</dbReference>
<dbReference type="InterPro" id="IPR015341">
    <property type="entry name" value="Glyco_hydro_38_cen"/>
</dbReference>
<dbReference type="PANTHER" id="PTHR46017:SF1">
    <property type="entry name" value="ALPHA-MANNOSIDASE 2C1"/>
    <property type="match status" value="1"/>
</dbReference>
<dbReference type="SMART" id="SM00872">
    <property type="entry name" value="Alpha-mann_mid"/>
    <property type="match status" value="1"/>
</dbReference>
<evidence type="ECO:0000256" key="2">
    <source>
        <dbReference type="ARBA" id="ARBA00022723"/>
    </source>
</evidence>
<dbReference type="InterPro" id="IPR027291">
    <property type="entry name" value="Glyco_hydro_38_N_sf"/>
</dbReference>
<dbReference type="Gene3D" id="1.20.1270.50">
    <property type="entry name" value="Glycoside hydrolase family 38, central domain"/>
    <property type="match status" value="1"/>
</dbReference>
<dbReference type="RefSeq" id="WP_322019439.1">
    <property type="nucleotide sequence ID" value="NZ_JARZAK010000004.1"/>
</dbReference>
<evidence type="ECO:0000313" key="6">
    <source>
        <dbReference type="EMBL" id="MDY7257660.1"/>
    </source>
</evidence>